<protein>
    <submittedName>
        <fullName evidence="1">Uncharacterized protein</fullName>
    </submittedName>
</protein>
<dbReference type="AlphaFoldDB" id="A0AAD9E955"/>
<reference evidence="1" key="1">
    <citation type="submission" date="2023-01" db="EMBL/GenBank/DDBJ databases">
        <title>Colletotrichum chrysophilum M932 genome sequence.</title>
        <authorList>
            <person name="Baroncelli R."/>
        </authorList>
    </citation>
    <scope>NUCLEOTIDE SEQUENCE</scope>
    <source>
        <strain evidence="1">M932</strain>
    </source>
</reference>
<proteinExistence type="predicted"/>
<gene>
    <name evidence="1" type="ORF">CCHR01_18202</name>
</gene>
<comment type="caution">
    <text evidence="1">The sequence shown here is derived from an EMBL/GenBank/DDBJ whole genome shotgun (WGS) entry which is preliminary data.</text>
</comment>
<dbReference type="Proteomes" id="UP001243330">
    <property type="component" value="Unassembled WGS sequence"/>
</dbReference>
<organism evidence="1 2">
    <name type="scientific">Colletotrichum chrysophilum</name>
    <dbReference type="NCBI Taxonomy" id="1836956"/>
    <lineage>
        <taxon>Eukaryota</taxon>
        <taxon>Fungi</taxon>
        <taxon>Dikarya</taxon>
        <taxon>Ascomycota</taxon>
        <taxon>Pezizomycotina</taxon>
        <taxon>Sordariomycetes</taxon>
        <taxon>Hypocreomycetidae</taxon>
        <taxon>Glomerellales</taxon>
        <taxon>Glomerellaceae</taxon>
        <taxon>Colletotrichum</taxon>
        <taxon>Colletotrichum gloeosporioides species complex</taxon>
    </lineage>
</organism>
<accession>A0AAD9E955</accession>
<evidence type="ECO:0000313" key="2">
    <source>
        <dbReference type="Proteomes" id="UP001243330"/>
    </source>
</evidence>
<sequence>MRSLLADGKAWRSEAGCANEWTRLIVSSVSSALFLFASSVRPHVCWRLPQYFCFIYATVPGEISSFFPLQAQRNATEKKAVNPDGGSDKSRP</sequence>
<evidence type="ECO:0000313" key="1">
    <source>
        <dbReference type="EMBL" id="KAK1839177.1"/>
    </source>
</evidence>
<name>A0AAD9E955_9PEZI</name>
<dbReference type="EMBL" id="JAQOWY010000709">
    <property type="protein sequence ID" value="KAK1839177.1"/>
    <property type="molecule type" value="Genomic_DNA"/>
</dbReference>
<keyword evidence="2" id="KW-1185">Reference proteome</keyword>